<reference evidence="1 2" key="1">
    <citation type="submission" date="2019-07" db="EMBL/GenBank/DDBJ databases">
        <title>Genome sequencing of lignin-degrading bacterial isolates.</title>
        <authorList>
            <person name="Gladden J."/>
        </authorList>
    </citation>
    <scope>NUCLEOTIDE SEQUENCE [LARGE SCALE GENOMIC DNA]</scope>
    <source>
        <strain evidence="1 2">J45</strain>
    </source>
</reference>
<evidence type="ECO:0000313" key="2">
    <source>
        <dbReference type="Proteomes" id="UP000317573"/>
    </source>
</evidence>
<organism evidence="1 2">
    <name type="scientific">Rhodococcus rhodochrous J45</name>
    <dbReference type="NCBI Taxonomy" id="935266"/>
    <lineage>
        <taxon>Bacteria</taxon>
        <taxon>Bacillati</taxon>
        <taxon>Actinomycetota</taxon>
        <taxon>Actinomycetes</taxon>
        <taxon>Mycobacteriales</taxon>
        <taxon>Nocardiaceae</taxon>
        <taxon>Rhodococcus</taxon>
    </lineage>
</organism>
<sequence length="69" mass="7540">MSDSVLYDLPGEFVSSMAESSGYCDAQAVLPKDDHYIAFCTCGRWHTTVPTRDEGLALARAHTVETDSN</sequence>
<proteinExistence type="predicted"/>
<name>A0A562E8A9_RHORH</name>
<dbReference type="AlphaFoldDB" id="A0A562E8A9"/>
<dbReference type="RefSeq" id="WP_085470506.1">
    <property type="nucleotide sequence ID" value="NZ_VLJT01000013.1"/>
</dbReference>
<comment type="caution">
    <text evidence="1">The sequence shown here is derived from an EMBL/GenBank/DDBJ whole genome shotgun (WGS) entry which is preliminary data.</text>
</comment>
<dbReference type="EMBL" id="VLJT01000013">
    <property type="protein sequence ID" value="TWH18011.1"/>
    <property type="molecule type" value="Genomic_DNA"/>
</dbReference>
<accession>A0A562E8A9</accession>
<evidence type="ECO:0000313" key="1">
    <source>
        <dbReference type="EMBL" id="TWH18011.1"/>
    </source>
</evidence>
<gene>
    <name evidence="1" type="ORF">L618_001600000550</name>
</gene>
<protein>
    <submittedName>
        <fullName evidence="1">Uncharacterized protein</fullName>
    </submittedName>
</protein>
<dbReference type="Proteomes" id="UP000317573">
    <property type="component" value="Unassembled WGS sequence"/>
</dbReference>